<dbReference type="GeneID" id="106153708"/>
<keyword evidence="6" id="KW-0687">Ribonucleoprotein</keyword>
<dbReference type="Proteomes" id="UP000085678">
    <property type="component" value="Unplaced"/>
</dbReference>
<feature type="compositionally biased region" description="Acidic residues" evidence="9">
    <location>
        <begin position="405"/>
        <end position="416"/>
    </location>
</feature>
<evidence type="ECO:0000256" key="6">
    <source>
        <dbReference type="ARBA" id="ARBA00023274"/>
    </source>
</evidence>
<dbReference type="PANTHER" id="PTHR13231">
    <property type="entry name" value="MITOCHONDRIAL RIBOSOMAL PROTEIN S31"/>
    <property type="match status" value="1"/>
</dbReference>
<feature type="compositionally biased region" description="Basic and acidic residues" evidence="9">
    <location>
        <begin position="62"/>
        <end position="77"/>
    </location>
</feature>
<evidence type="ECO:0000256" key="8">
    <source>
        <dbReference type="ARBA" id="ARBA00035363"/>
    </source>
</evidence>
<name>A0A1S3HB13_LINAN</name>
<dbReference type="OrthoDB" id="5989925at2759"/>
<dbReference type="STRING" id="7574.A0A1S3HB13"/>
<evidence type="ECO:0000256" key="5">
    <source>
        <dbReference type="ARBA" id="ARBA00023128"/>
    </source>
</evidence>
<sequence length="416" mass="47841">MITAQWAYFVLFFTKWRPPWAPSARLKNLANIIPVYRSFCRGIQVKIRCHCKRYLSSSSDSTDGKKPPKDDSRERPGQIHKTNKPRFGTQVPSDQRKAQAQKRSTDSPLLKPNVVKAAKAAANSVNKATSDADLKELLAQLKKIESKKTDINKQQPSSGVVTDDLKAKDPPAINLDDLVSGMEKLKKTQIRESLPPKMPLPREKISGRASQPPRQREYQQRGPPPITQKPFGPRIQPVDVSQIFNMDEEKRLNIFPKTMTKERDLGRPRNAWDDLIEKERDQSIYLSPTNGFEEWILWTKQGRLFKFPIDNEQDWDYEADVPFYEHVFLERHIQDIEPGPVRQFLELVCVGLGKNPWISAEEKREHLEWFKSYFVEKSAVLEEVKQREMEVSDDESDGSSSDSDSSSESDSDDDKK</sequence>
<evidence type="ECO:0000313" key="12">
    <source>
        <dbReference type="RefSeq" id="XP_013383198.1"/>
    </source>
</evidence>
<dbReference type="InterPro" id="IPR026299">
    <property type="entry name" value="MRP-S31"/>
</dbReference>
<protein>
    <recommendedName>
        <fullName evidence="7">Small ribosomal subunit protein mS31</fullName>
    </recommendedName>
    <alternativeName>
        <fullName evidence="8">28S ribosomal protein S31, mitochondrial</fullName>
    </alternativeName>
</protein>
<feature type="region of interest" description="Disordered" evidence="9">
    <location>
        <begin position="148"/>
        <end position="174"/>
    </location>
</feature>
<proteinExistence type="inferred from homology"/>
<reference evidence="11 12" key="1">
    <citation type="submission" date="2025-04" db="UniProtKB">
        <authorList>
            <consortium name="RefSeq"/>
        </authorList>
    </citation>
    <scope>IDENTIFICATION</scope>
    <source>
        <tissue evidence="11 12">Gonads</tissue>
    </source>
</reference>
<comment type="similarity">
    <text evidence="2">Belongs to the mitochondrion-specific ribosomal protein mS31 family.</text>
</comment>
<evidence type="ECO:0000256" key="1">
    <source>
        <dbReference type="ARBA" id="ARBA00004173"/>
    </source>
</evidence>
<feature type="region of interest" description="Disordered" evidence="9">
    <location>
        <begin position="55"/>
        <end position="112"/>
    </location>
</feature>
<evidence type="ECO:0000256" key="3">
    <source>
        <dbReference type="ARBA" id="ARBA00022946"/>
    </source>
</evidence>
<accession>A0A1S3HB13</accession>
<evidence type="ECO:0000256" key="2">
    <source>
        <dbReference type="ARBA" id="ARBA00011057"/>
    </source>
</evidence>
<organism evidence="10 12">
    <name type="scientific">Lingula anatina</name>
    <name type="common">Brachiopod</name>
    <name type="synonym">Lingula unguis</name>
    <dbReference type="NCBI Taxonomy" id="7574"/>
    <lineage>
        <taxon>Eukaryota</taxon>
        <taxon>Metazoa</taxon>
        <taxon>Spiralia</taxon>
        <taxon>Lophotrochozoa</taxon>
        <taxon>Brachiopoda</taxon>
        <taxon>Linguliformea</taxon>
        <taxon>Lingulata</taxon>
        <taxon>Lingulida</taxon>
        <taxon>Linguloidea</taxon>
        <taxon>Lingulidae</taxon>
        <taxon>Lingula</taxon>
    </lineage>
</organism>
<keyword evidence="10" id="KW-1185">Reference proteome</keyword>
<evidence type="ECO:0000313" key="11">
    <source>
        <dbReference type="RefSeq" id="XP_013383197.1"/>
    </source>
</evidence>
<feature type="region of interest" description="Disordered" evidence="9">
    <location>
        <begin position="188"/>
        <end position="234"/>
    </location>
</feature>
<dbReference type="GO" id="GO:0003735">
    <property type="term" value="F:structural constituent of ribosome"/>
    <property type="evidence" value="ECO:0007669"/>
    <property type="project" value="InterPro"/>
</dbReference>
<evidence type="ECO:0000313" key="10">
    <source>
        <dbReference type="Proteomes" id="UP000085678"/>
    </source>
</evidence>
<evidence type="ECO:0000256" key="4">
    <source>
        <dbReference type="ARBA" id="ARBA00022980"/>
    </source>
</evidence>
<feature type="region of interest" description="Disordered" evidence="9">
    <location>
        <begin position="385"/>
        <end position="416"/>
    </location>
</feature>
<keyword evidence="5" id="KW-0496">Mitochondrion</keyword>
<comment type="subcellular location">
    <subcellularLocation>
        <location evidence="1">Mitochondrion</location>
    </subcellularLocation>
</comment>
<gene>
    <name evidence="11 12" type="primary">LOC106153708</name>
</gene>
<keyword evidence="4 11" id="KW-0689">Ribosomal protein</keyword>
<evidence type="ECO:0000256" key="7">
    <source>
        <dbReference type="ARBA" id="ARBA00035133"/>
    </source>
</evidence>
<dbReference type="GO" id="GO:0005763">
    <property type="term" value="C:mitochondrial small ribosomal subunit"/>
    <property type="evidence" value="ECO:0007669"/>
    <property type="project" value="InterPro"/>
</dbReference>
<dbReference type="RefSeq" id="XP_013383198.1">
    <property type="nucleotide sequence ID" value="XM_013527744.2"/>
</dbReference>
<dbReference type="RefSeq" id="XP_013383197.1">
    <property type="nucleotide sequence ID" value="XM_013527743.2"/>
</dbReference>
<dbReference type="Pfam" id="PF15433">
    <property type="entry name" value="MRP-S31"/>
    <property type="match status" value="1"/>
</dbReference>
<dbReference type="KEGG" id="lak:106153708"/>
<evidence type="ECO:0000256" key="9">
    <source>
        <dbReference type="SAM" id="MobiDB-lite"/>
    </source>
</evidence>
<dbReference type="AlphaFoldDB" id="A0A1S3HB13"/>
<dbReference type="PANTHER" id="PTHR13231:SF3">
    <property type="entry name" value="SMALL RIBOSOMAL SUBUNIT PROTEIN MS31"/>
    <property type="match status" value="1"/>
</dbReference>
<keyword evidence="3" id="KW-0809">Transit peptide</keyword>